<protein>
    <recommendedName>
        <fullName evidence="5">Transmembrane protein</fullName>
    </recommendedName>
</protein>
<reference evidence="3 4" key="1">
    <citation type="journal article" date="2017" name="Int. J. Parasitol.">
        <title>The genome of the protozoan parasite Cystoisospora suis and a reverse vaccinology approach to identify vaccine candidates.</title>
        <authorList>
            <person name="Palmieri N."/>
            <person name="Shrestha A."/>
            <person name="Ruttkowski B."/>
            <person name="Beck T."/>
            <person name="Vogl C."/>
            <person name="Tomley F."/>
            <person name="Blake D.P."/>
            <person name="Joachim A."/>
        </authorList>
    </citation>
    <scope>NUCLEOTIDE SEQUENCE [LARGE SCALE GENOMIC DNA]</scope>
    <source>
        <strain evidence="3 4">Wien I</strain>
    </source>
</reference>
<keyword evidence="2" id="KW-0472">Membrane</keyword>
<dbReference type="RefSeq" id="XP_067916586.1">
    <property type="nucleotide sequence ID" value="XM_068071441.1"/>
</dbReference>
<proteinExistence type="predicted"/>
<keyword evidence="4" id="KW-1185">Reference proteome</keyword>
<name>A0A2C6KE78_9APIC</name>
<evidence type="ECO:0000313" key="3">
    <source>
        <dbReference type="EMBL" id="PHJ14852.1"/>
    </source>
</evidence>
<gene>
    <name evidence="3" type="ORF">CSUI_011341</name>
</gene>
<keyword evidence="2" id="KW-1133">Transmembrane helix</keyword>
<dbReference type="Proteomes" id="UP000221165">
    <property type="component" value="Unassembled WGS sequence"/>
</dbReference>
<comment type="caution">
    <text evidence="3">The sequence shown here is derived from an EMBL/GenBank/DDBJ whole genome shotgun (WGS) entry which is preliminary data.</text>
</comment>
<dbReference type="VEuPathDB" id="ToxoDB:CSUI_011341"/>
<sequence length="238" mass="28154">MTKRPPPPLLPLPLLPLPPLPLLPLLPHFLLLLLSIFCGEFFCCRQTRQQEEEEKKKRVDLLLSFKVSLRHRSCICQRSQTLLSMHIPPPHSLLLLLSILTRSTRRGRKEESARECEREKKERKKDQERGQDRQTERERESCLSASGLEFYLSFLSFFPSLFSFFLSFFVLFIPWISCLCFFFHHDGVCLLGLFPPPFPRVYSACRRLFLFLFIFKPERRRVLAARMRKGEIERKKSP</sequence>
<organism evidence="3 4">
    <name type="scientific">Cystoisospora suis</name>
    <dbReference type="NCBI Taxonomy" id="483139"/>
    <lineage>
        <taxon>Eukaryota</taxon>
        <taxon>Sar</taxon>
        <taxon>Alveolata</taxon>
        <taxon>Apicomplexa</taxon>
        <taxon>Conoidasida</taxon>
        <taxon>Coccidia</taxon>
        <taxon>Eucoccidiorida</taxon>
        <taxon>Eimeriorina</taxon>
        <taxon>Sarcocystidae</taxon>
        <taxon>Cystoisospora</taxon>
    </lineage>
</organism>
<accession>A0A2C6KE78</accession>
<evidence type="ECO:0000313" key="4">
    <source>
        <dbReference type="Proteomes" id="UP000221165"/>
    </source>
</evidence>
<dbReference type="AlphaFoldDB" id="A0A2C6KE78"/>
<feature type="transmembrane region" description="Helical" evidence="2">
    <location>
        <begin position="20"/>
        <end position="43"/>
    </location>
</feature>
<dbReference type="GeneID" id="94434652"/>
<evidence type="ECO:0008006" key="5">
    <source>
        <dbReference type="Google" id="ProtNLM"/>
    </source>
</evidence>
<feature type="transmembrane region" description="Helical" evidence="2">
    <location>
        <begin position="161"/>
        <end position="185"/>
    </location>
</feature>
<feature type="region of interest" description="Disordered" evidence="1">
    <location>
        <begin position="108"/>
        <end position="138"/>
    </location>
</feature>
<evidence type="ECO:0000256" key="1">
    <source>
        <dbReference type="SAM" id="MobiDB-lite"/>
    </source>
</evidence>
<evidence type="ECO:0000256" key="2">
    <source>
        <dbReference type="SAM" id="Phobius"/>
    </source>
</evidence>
<dbReference type="EMBL" id="MIGC01010912">
    <property type="protein sequence ID" value="PHJ14852.1"/>
    <property type="molecule type" value="Genomic_DNA"/>
</dbReference>
<keyword evidence="2" id="KW-0812">Transmembrane</keyword>